<accession>A0AAY5EEZ4</accession>
<dbReference type="GO" id="GO:0007601">
    <property type="term" value="P:visual perception"/>
    <property type="evidence" value="ECO:0007669"/>
    <property type="project" value="InterPro"/>
</dbReference>
<feature type="region of interest" description="Disordered" evidence="1">
    <location>
        <begin position="87"/>
        <end position="111"/>
    </location>
</feature>
<reference evidence="2" key="3">
    <citation type="submission" date="2025-09" db="UniProtKB">
        <authorList>
            <consortium name="Ensembl"/>
        </authorList>
    </citation>
    <scope>IDENTIFICATION</scope>
</reference>
<name>A0AAY5EEZ4_ELEEL</name>
<dbReference type="Ensembl" id="ENSEEET00000057836.1">
    <property type="protein sequence ID" value="ENSEEEP00000054997.1"/>
    <property type="gene ID" value="ENSEEEG00000022254.2"/>
</dbReference>
<feature type="compositionally biased region" description="Polar residues" evidence="1">
    <location>
        <begin position="89"/>
        <end position="111"/>
    </location>
</feature>
<sequence length="111" mass="13112">IYQLLCLQIKKSVWEAFKIFRDRLPERDEYQLWVTRCQDGSIAIRDIGRTFSQSDEHLTHLNSFYHLISSFCVLLLSISIDYKTHNPTRKSCSPSLQERTSKENISNFNIQ</sequence>
<dbReference type="AlphaFoldDB" id="A0AAY5EEZ4"/>
<reference evidence="2" key="2">
    <citation type="submission" date="2025-08" db="UniProtKB">
        <authorList>
            <consortium name="Ensembl"/>
        </authorList>
    </citation>
    <scope>IDENTIFICATION</scope>
</reference>
<dbReference type="GO" id="GO:0005540">
    <property type="term" value="F:hyaluronic acid binding"/>
    <property type="evidence" value="ECO:0007669"/>
    <property type="project" value="TreeGrafter"/>
</dbReference>
<proteinExistence type="predicted"/>
<dbReference type="PANTHER" id="PTHR12199">
    <property type="entry name" value="INTERPHOTORECEPTOR MATRIX PROTEOGLYCAN"/>
    <property type="match status" value="1"/>
</dbReference>
<organism evidence="2 3">
    <name type="scientific">Electrophorus electricus</name>
    <name type="common">Electric eel</name>
    <name type="synonym">Gymnotus electricus</name>
    <dbReference type="NCBI Taxonomy" id="8005"/>
    <lineage>
        <taxon>Eukaryota</taxon>
        <taxon>Metazoa</taxon>
        <taxon>Chordata</taxon>
        <taxon>Craniata</taxon>
        <taxon>Vertebrata</taxon>
        <taxon>Euteleostomi</taxon>
        <taxon>Actinopterygii</taxon>
        <taxon>Neopterygii</taxon>
        <taxon>Teleostei</taxon>
        <taxon>Ostariophysi</taxon>
        <taxon>Gymnotiformes</taxon>
        <taxon>Gymnotoidei</taxon>
        <taxon>Gymnotidae</taxon>
        <taxon>Electrophorus</taxon>
    </lineage>
</organism>
<dbReference type="GeneTree" id="ENSGT00530000063503"/>
<dbReference type="Proteomes" id="UP000314983">
    <property type="component" value="Chromosome 21"/>
</dbReference>
<evidence type="ECO:0000313" key="3">
    <source>
        <dbReference type="Proteomes" id="UP000314983"/>
    </source>
</evidence>
<dbReference type="InterPro" id="IPR039861">
    <property type="entry name" value="IMPG"/>
</dbReference>
<reference evidence="2 3" key="1">
    <citation type="submission" date="2020-05" db="EMBL/GenBank/DDBJ databases">
        <title>Electrophorus electricus (electric eel) genome, fEleEle1, primary haplotype.</title>
        <authorList>
            <person name="Myers G."/>
            <person name="Meyer A."/>
            <person name="Fedrigo O."/>
            <person name="Formenti G."/>
            <person name="Rhie A."/>
            <person name="Tracey A."/>
            <person name="Sims Y."/>
            <person name="Jarvis E.D."/>
        </authorList>
    </citation>
    <scope>NUCLEOTIDE SEQUENCE [LARGE SCALE GENOMIC DNA]</scope>
</reference>
<evidence type="ECO:0000313" key="2">
    <source>
        <dbReference type="Ensembl" id="ENSEEEP00000054997.1"/>
    </source>
</evidence>
<keyword evidence="3" id="KW-1185">Reference proteome</keyword>
<dbReference type="PANTHER" id="PTHR12199:SF4">
    <property type="entry name" value="INTERPHOTORECEPTOR MATRIX PROTEOGLYCAN 2"/>
    <property type="match status" value="1"/>
</dbReference>
<dbReference type="GO" id="GO:0008201">
    <property type="term" value="F:heparin binding"/>
    <property type="evidence" value="ECO:0007669"/>
    <property type="project" value="TreeGrafter"/>
</dbReference>
<protein>
    <submittedName>
        <fullName evidence="2">Interphotoreceptor matrix proteoglycan 2b</fullName>
    </submittedName>
</protein>
<evidence type="ECO:0000256" key="1">
    <source>
        <dbReference type="SAM" id="MobiDB-lite"/>
    </source>
</evidence>